<keyword evidence="2" id="KW-1185">Reference proteome</keyword>
<evidence type="ECO:0000313" key="1">
    <source>
        <dbReference type="EMBL" id="NHN34699.1"/>
    </source>
</evidence>
<comment type="caution">
    <text evidence="1">The sequence shown here is derived from an EMBL/GenBank/DDBJ whole genome shotgun (WGS) entry which is preliminary data.</text>
</comment>
<dbReference type="EMBL" id="JAAOIW010000021">
    <property type="protein sequence ID" value="NHN34699.1"/>
    <property type="molecule type" value="Genomic_DNA"/>
</dbReference>
<dbReference type="Proteomes" id="UP001165962">
    <property type="component" value="Unassembled WGS sequence"/>
</dbReference>
<reference evidence="1" key="1">
    <citation type="submission" date="2020-03" db="EMBL/GenBank/DDBJ databases">
        <title>Draft sequencing of Paenibacilllus sp. S3N08.</title>
        <authorList>
            <person name="Kim D.-U."/>
        </authorList>
    </citation>
    <scope>NUCLEOTIDE SEQUENCE</scope>
    <source>
        <strain evidence="1">S3N08</strain>
    </source>
</reference>
<dbReference type="RefSeq" id="WP_166156113.1">
    <property type="nucleotide sequence ID" value="NZ_JAAOIW010000021.1"/>
</dbReference>
<evidence type="ECO:0000313" key="2">
    <source>
        <dbReference type="Proteomes" id="UP001165962"/>
    </source>
</evidence>
<sequence>MSQYEIYLEESLARLKDFVKEMNSRPILFVGSGFSRRYINAPSWSELLEILIKNNPEIKKPLLYFIQEHTGDYAKIASDLVEYYRDYAWDNSENTDLFPPFLFNSPTKSIYLKYKITEIIQQFMTSFNIETNEKRDELELLSRLNPQAFITTNYDNLLEVLFPKYTPIVGQQIIYQKKSTDIGHILKIHGTVEEPNSIVIEKQDYDNFFNDQIYLIAKLLTYFIEHPIVFIGYSLSDENVKSILLNVKKILNAESEAFIPNMWFISWNKDIDPTSSPQLDKSISVGNGESVRVNYIEVSSYEKIYEALYQDSVDIELLKQFEETVYNVVKSDTITNLEVDIASLRGLADRTQFIREFIHSAQPIEKPVGRTLITLAHITDPNQLATQWPMTPTDLSQRLRPIERGYRRQQAWYYGFSLIQQVKRQTGIDMKATNNDYHVSMNGVPRYSLKMVELLTDVMNNNPYTISINGKEYSYPKAEN</sequence>
<dbReference type="Pfam" id="PF13289">
    <property type="entry name" value="SIR2_2"/>
    <property type="match status" value="1"/>
</dbReference>
<accession>A0ABX0JHD2</accession>
<protein>
    <recommendedName>
        <fullName evidence="3">SIR2-like domain-containing protein</fullName>
    </recommendedName>
</protein>
<gene>
    <name evidence="1" type="ORF">G9U52_33600</name>
</gene>
<evidence type="ECO:0008006" key="3">
    <source>
        <dbReference type="Google" id="ProtNLM"/>
    </source>
</evidence>
<name>A0ABX0JHD2_9BACL</name>
<proteinExistence type="predicted"/>
<organism evidence="1 2">
    <name type="scientific">Paenibacillus agricola</name>
    <dbReference type="NCBI Taxonomy" id="2716264"/>
    <lineage>
        <taxon>Bacteria</taxon>
        <taxon>Bacillati</taxon>
        <taxon>Bacillota</taxon>
        <taxon>Bacilli</taxon>
        <taxon>Bacillales</taxon>
        <taxon>Paenibacillaceae</taxon>
        <taxon>Paenibacillus</taxon>
    </lineage>
</organism>